<protein>
    <submittedName>
        <fullName evidence="5">Site-specific integrase</fullName>
    </submittedName>
</protein>
<dbReference type="Gene3D" id="1.10.150.130">
    <property type="match status" value="1"/>
</dbReference>
<keyword evidence="3" id="KW-0233">DNA recombination</keyword>
<sequence length="370" mass="42187">MATYRRRGRYSWEAQVRRRGWPSQTKTFDTKAEAEAWAAMIESEMNRGVWLDRSEAESTTLGALLDRYEAEVVPALKGAIRERSILHLWRQTPLAKRTVATIRSGDVAQQRDAWLTNGLAPATVLRRLARLSHLFNTARKEWGMESLSNPVELVRKPTPNNARTRRVAAHPANNRHRGHTKDELSRITEASESQMLPTIITLAVETAMRRGEIASLRWEHIDLVRRVAHLPETKNGNSRDVPLSQAALEAFIALLPGHEGTTRRRKTPAVPPSLRGPVFAVHPDGITQAFERALQRARKAYETECMERGHDPKPSFLKDLRFHDLRHEATSRLASRFQLHELAKITGHRDTRMLLRYYHPDAGELAKRMG</sequence>
<dbReference type="InterPro" id="IPR013762">
    <property type="entry name" value="Integrase-like_cat_sf"/>
</dbReference>
<keyword evidence="6" id="KW-1185">Reference proteome</keyword>
<keyword evidence="2" id="KW-0238">DNA-binding</keyword>
<dbReference type="RefSeq" id="WP_204634219.1">
    <property type="nucleotide sequence ID" value="NZ_JADIKC010000001.1"/>
</dbReference>
<reference evidence="5 6" key="1">
    <citation type="submission" date="2020-10" db="EMBL/GenBank/DDBJ databases">
        <title>Phylogeny of dyella-like bacteria.</title>
        <authorList>
            <person name="Fu J."/>
        </authorList>
    </citation>
    <scope>NUCLEOTIDE SEQUENCE [LARGE SCALE GENOMIC DNA]</scope>
    <source>
        <strain evidence="5 6">THG-B117</strain>
    </source>
</reference>
<dbReference type="InterPro" id="IPR050090">
    <property type="entry name" value="Tyrosine_recombinase_XerCD"/>
</dbReference>
<dbReference type="InterPro" id="IPR010998">
    <property type="entry name" value="Integrase_recombinase_N"/>
</dbReference>
<dbReference type="Pfam" id="PF00589">
    <property type="entry name" value="Phage_integrase"/>
    <property type="match status" value="1"/>
</dbReference>
<dbReference type="PANTHER" id="PTHR30349">
    <property type="entry name" value="PHAGE INTEGRASE-RELATED"/>
    <property type="match status" value="1"/>
</dbReference>
<dbReference type="SUPFAM" id="SSF56349">
    <property type="entry name" value="DNA breaking-rejoining enzymes"/>
    <property type="match status" value="1"/>
</dbReference>
<evidence type="ECO:0000313" key="5">
    <source>
        <dbReference type="EMBL" id="MBM7119751.1"/>
    </source>
</evidence>
<evidence type="ECO:0000256" key="2">
    <source>
        <dbReference type="ARBA" id="ARBA00023125"/>
    </source>
</evidence>
<name>A0ABS2JL37_9GAMM</name>
<accession>A0ABS2JL37</accession>
<dbReference type="EMBL" id="JADIKC010000001">
    <property type="protein sequence ID" value="MBM7119751.1"/>
    <property type="molecule type" value="Genomic_DNA"/>
</dbReference>
<keyword evidence="1" id="KW-0229">DNA integration</keyword>
<evidence type="ECO:0000313" key="6">
    <source>
        <dbReference type="Proteomes" id="UP001430065"/>
    </source>
</evidence>
<feature type="domain" description="Tyr recombinase" evidence="4">
    <location>
        <begin position="174"/>
        <end position="370"/>
    </location>
</feature>
<gene>
    <name evidence="5" type="ORF">ISP20_01150</name>
</gene>
<proteinExistence type="predicted"/>
<comment type="caution">
    <text evidence="5">The sequence shown here is derived from an EMBL/GenBank/DDBJ whole genome shotgun (WGS) entry which is preliminary data.</text>
</comment>
<dbReference type="PANTHER" id="PTHR30349:SF94">
    <property type="entry name" value="INTEGRASE_RECOMBINASE HI_1414-RELATED"/>
    <property type="match status" value="1"/>
</dbReference>
<dbReference type="InterPro" id="IPR002104">
    <property type="entry name" value="Integrase_catalytic"/>
</dbReference>
<dbReference type="Gene3D" id="1.10.443.10">
    <property type="entry name" value="Intergrase catalytic core"/>
    <property type="match status" value="1"/>
</dbReference>
<organism evidence="5 6">
    <name type="scientific">Dyella kyungheensis</name>
    <dbReference type="NCBI Taxonomy" id="1242174"/>
    <lineage>
        <taxon>Bacteria</taxon>
        <taxon>Pseudomonadati</taxon>
        <taxon>Pseudomonadota</taxon>
        <taxon>Gammaproteobacteria</taxon>
        <taxon>Lysobacterales</taxon>
        <taxon>Rhodanobacteraceae</taxon>
        <taxon>Dyella</taxon>
    </lineage>
</organism>
<evidence type="ECO:0000256" key="3">
    <source>
        <dbReference type="ARBA" id="ARBA00023172"/>
    </source>
</evidence>
<dbReference type="InterPro" id="IPR011010">
    <property type="entry name" value="DNA_brk_join_enz"/>
</dbReference>
<dbReference type="CDD" id="cd00796">
    <property type="entry name" value="INT_Rci_Hp1_C"/>
    <property type="match status" value="1"/>
</dbReference>
<dbReference type="PROSITE" id="PS51898">
    <property type="entry name" value="TYR_RECOMBINASE"/>
    <property type="match status" value="1"/>
</dbReference>
<evidence type="ECO:0000256" key="1">
    <source>
        <dbReference type="ARBA" id="ARBA00022908"/>
    </source>
</evidence>
<dbReference type="Proteomes" id="UP001430065">
    <property type="component" value="Unassembled WGS sequence"/>
</dbReference>
<evidence type="ECO:0000259" key="4">
    <source>
        <dbReference type="PROSITE" id="PS51898"/>
    </source>
</evidence>